<protein>
    <submittedName>
        <fullName evidence="3">Glyoxalase/Bleomycin resistance protein/Dioxygenase superfamily protein</fullName>
    </submittedName>
</protein>
<keyword evidence="3" id="KW-0560">Oxidoreductase</keyword>
<sequence>MTGVSRLDDPMPDSPSQTTPIPPVDGVLTMFYYNDLQAAADWYHRVLGFEKILIAEGLVLFRIHEGSQLALVGKGYGSQQPLAGTNKGAILSIQTRALQQWHERIASHEAEGIGHELHRGGNGRTVEFKVRDPEGYTIEFFEWVE</sequence>
<dbReference type="Proteomes" id="UP000192934">
    <property type="component" value="Chromosome I"/>
</dbReference>
<dbReference type="OrthoDB" id="9798201at2"/>
<dbReference type="InterPro" id="IPR029068">
    <property type="entry name" value="Glyas_Bleomycin-R_OHBP_Dase"/>
</dbReference>
<keyword evidence="3" id="KW-0223">Dioxygenase</keyword>
<proteinExistence type="predicted"/>
<dbReference type="AlphaFoldDB" id="A0A1X7FYF0"/>
<organism evidence="3 4">
    <name type="scientific">Allosphingosinicella indica</name>
    <dbReference type="NCBI Taxonomy" id="941907"/>
    <lineage>
        <taxon>Bacteria</taxon>
        <taxon>Pseudomonadati</taxon>
        <taxon>Pseudomonadota</taxon>
        <taxon>Alphaproteobacteria</taxon>
        <taxon>Sphingomonadales</taxon>
        <taxon>Sphingomonadaceae</taxon>
        <taxon>Allosphingosinicella</taxon>
    </lineage>
</organism>
<evidence type="ECO:0000313" key="3">
    <source>
        <dbReference type="EMBL" id="SMF60945.1"/>
    </source>
</evidence>
<dbReference type="SUPFAM" id="SSF54593">
    <property type="entry name" value="Glyoxalase/Bleomycin resistance protein/Dihydroxybiphenyl dioxygenase"/>
    <property type="match status" value="1"/>
</dbReference>
<feature type="domain" description="VOC" evidence="2">
    <location>
        <begin position="23"/>
        <end position="143"/>
    </location>
</feature>
<feature type="region of interest" description="Disordered" evidence="1">
    <location>
        <begin position="1"/>
        <end position="21"/>
    </location>
</feature>
<keyword evidence="4" id="KW-1185">Reference proteome</keyword>
<name>A0A1X7FYF0_9SPHN</name>
<accession>A0A1X7FYF0</accession>
<evidence type="ECO:0000256" key="1">
    <source>
        <dbReference type="SAM" id="MobiDB-lite"/>
    </source>
</evidence>
<gene>
    <name evidence="3" type="ORF">SAMN06295910_0084</name>
</gene>
<dbReference type="PROSITE" id="PS51819">
    <property type="entry name" value="VOC"/>
    <property type="match status" value="1"/>
</dbReference>
<evidence type="ECO:0000313" key="4">
    <source>
        <dbReference type="Proteomes" id="UP000192934"/>
    </source>
</evidence>
<dbReference type="InterPro" id="IPR004360">
    <property type="entry name" value="Glyas_Fos-R_dOase_dom"/>
</dbReference>
<dbReference type="GO" id="GO:0051213">
    <property type="term" value="F:dioxygenase activity"/>
    <property type="evidence" value="ECO:0007669"/>
    <property type="project" value="UniProtKB-KW"/>
</dbReference>
<reference evidence="4" key="1">
    <citation type="submission" date="2017-04" db="EMBL/GenBank/DDBJ databases">
        <authorList>
            <person name="Varghese N."/>
            <person name="Submissions S."/>
        </authorList>
    </citation>
    <scope>NUCLEOTIDE SEQUENCE [LARGE SCALE GENOMIC DNA]</scope>
    <source>
        <strain evidence="4">Dd16</strain>
    </source>
</reference>
<dbReference type="Gene3D" id="3.10.180.10">
    <property type="entry name" value="2,3-Dihydroxybiphenyl 1,2-Dioxygenase, domain 1"/>
    <property type="match status" value="1"/>
</dbReference>
<dbReference type="EMBL" id="LT840185">
    <property type="protein sequence ID" value="SMF60945.1"/>
    <property type="molecule type" value="Genomic_DNA"/>
</dbReference>
<dbReference type="InterPro" id="IPR037523">
    <property type="entry name" value="VOC_core"/>
</dbReference>
<dbReference type="Pfam" id="PF00903">
    <property type="entry name" value="Glyoxalase"/>
    <property type="match status" value="1"/>
</dbReference>
<evidence type="ECO:0000259" key="2">
    <source>
        <dbReference type="PROSITE" id="PS51819"/>
    </source>
</evidence>
<dbReference type="CDD" id="cd06587">
    <property type="entry name" value="VOC"/>
    <property type="match status" value="1"/>
</dbReference>
<dbReference type="STRING" id="941907.SAMN06295910_0084"/>